<dbReference type="Proteomes" id="UP001603857">
    <property type="component" value="Unassembled WGS sequence"/>
</dbReference>
<keyword evidence="2" id="KW-1185">Reference proteome</keyword>
<dbReference type="PANTHER" id="PTHR33592">
    <property type="entry name" value="TRANSMEMBRANE PROTEIN"/>
    <property type="match status" value="1"/>
</dbReference>
<evidence type="ECO:0000313" key="2">
    <source>
        <dbReference type="Proteomes" id="UP001603857"/>
    </source>
</evidence>
<gene>
    <name evidence="1" type="ORF">Fmac_007096</name>
</gene>
<proteinExistence type="predicted"/>
<dbReference type="PANTHER" id="PTHR33592:SF3">
    <property type="entry name" value="TRANSMEMBRANE PROTEIN"/>
    <property type="match status" value="1"/>
</dbReference>
<dbReference type="EMBL" id="JBGMDY010000002">
    <property type="protein sequence ID" value="KAL2345811.1"/>
    <property type="molecule type" value="Genomic_DNA"/>
</dbReference>
<protein>
    <submittedName>
        <fullName evidence="1">Uncharacterized protein</fullName>
    </submittedName>
</protein>
<comment type="caution">
    <text evidence="1">The sequence shown here is derived from an EMBL/GenBank/DDBJ whole genome shotgun (WGS) entry which is preliminary data.</text>
</comment>
<dbReference type="AlphaFoldDB" id="A0ABD1NCY8"/>
<accession>A0ABD1NCY8</accession>
<organism evidence="1 2">
    <name type="scientific">Flemingia macrophylla</name>
    <dbReference type="NCBI Taxonomy" id="520843"/>
    <lineage>
        <taxon>Eukaryota</taxon>
        <taxon>Viridiplantae</taxon>
        <taxon>Streptophyta</taxon>
        <taxon>Embryophyta</taxon>
        <taxon>Tracheophyta</taxon>
        <taxon>Spermatophyta</taxon>
        <taxon>Magnoliopsida</taxon>
        <taxon>eudicotyledons</taxon>
        <taxon>Gunneridae</taxon>
        <taxon>Pentapetalae</taxon>
        <taxon>rosids</taxon>
        <taxon>fabids</taxon>
        <taxon>Fabales</taxon>
        <taxon>Fabaceae</taxon>
        <taxon>Papilionoideae</taxon>
        <taxon>50 kb inversion clade</taxon>
        <taxon>NPAAA clade</taxon>
        <taxon>indigoferoid/millettioid clade</taxon>
        <taxon>Phaseoleae</taxon>
        <taxon>Flemingia</taxon>
    </lineage>
</organism>
<name>A0ABD1NCY8_9FABA</name>
<evidence type="ECO:0000313" key="1">
    <source>
        <dbReference type="EMBL" id="KAL2345811.1"/>
    </source>
</evidence>
<reference evidence="1 2" key="1">
    <citation type="submission" date="2024-08" db="EMBL/GenBank/DDBJ databases">
        <title>Insights into the chromosomal genome structure of Flemingia macrophylla.</title>
        <authorList>
            <person name="Ding Y."/>
            <person name="Zhao Y."/>
            <person name="Bi W."/>
            <person name="Wu M."/>
            <person name="Zhao G."/>
            <person name="Gong Y."/>
            <person name="Li W."/>
            <person name="Zhang P."/>
        </authorList>
    </citation>
    <scope>NUCLEOTIDE SEQUENCE [LARGE SCALE GENOMIC DNA]</scope>
    <source>
        <strain evidence="1">DYQJB</strain>
        <tissue evidence="1">Leaf</tissue>
    </source>
</reference>
<sequence>MILVLSMQRTRAGRTLGGEEWLHKNVVLLHSLQRGPVRGSERNPCSTVPGRSRGRCTLGQINVATHLVHASGQTSHELRMKRTFR</sequence>